<dbReference type="GO" id="GO:0016787">
    <property type="term" value="F:hydrolase activity"/>
    <property type="evidence" value="ECO:0007669"/>
    <property type="project" value="UniProtKB-KW"/>
</dbReference>
<dbReference type="Proteomes" id="UP000179106">
    <property type="component" value="Unassembled WGS sequence"/>
</dbReference>
<accession>A0A1G2GSM9</accession>
<reference evidence="4 5" key="1">
    <citation type="journal article" date="2016" name="Nat. Commun.">
        <title>Thousands of microbial genomes shed light on interconnected biogeochemical processes in an aquifer system.</title>
        <authorList>
            <person name="Anantharaman K."/>
            <person name="Brown C.T."/>
            <person name="Hug L.A."/>
            <person name="Sharon I."/>
            <person name="Castelle C.J."/>
            <person name="Probst A.J."/>
            <person name="Thomas B.C."/>
            <person name="Singh A."/>
            <person name="Wilkins M.J."/>
            <person name="Karaoz U."/>
            <person name="Brodie E.L."/>
            <person name="Williams K.H."/>
            <person name="Hubbard S.S."/>
            <person name="Banfield J.F."/>
        </authorList>
    </citation>
    <scope>NUCLEOTIDE SEQUENCE [LARGE SCALE GENOMIC DNA]</scope>
</reference>
<dbReference type="AlphaFoldDB" id="A0A1G2GSM9"/>
<proteinExistence type="predicted"/>
<dbReference type="SUPFAM" id="SSF55811">
    <property type="entry name" value="Nudix"/>
    <property type="match status" value="1"/>
</dbReference>
<evidence type="ECO:0000313" key="4">
    <source>
        <dbReference type="EMBL" id="OGZ53174.1"/>
    </source>
</evidence>
<dbReference type="PANTHER" id="PTHR43046">
    <property type="entry name" value="GDP-MANNOSE MANNOSYL HYDROLASE"/>
    <property type="match status" value="1"/>
</dbReference>
<evidence type="ECO:0000259" key="3">
    <source>
        <dbReference type="PROSITE" id="PS51462"/>
    </source>
</evidence>
<evidence type="ECO:0000256" key="1">
    <source>
        <dbReference type="ARBA" id="ARBA00001946"/>
    </source>
</evidence>
<comment type="caution">
    <text evidence="4">The sequence shown here is derived from an EMBL/GenBank/DDBJ whole genome shotgun (WGS) entry which is preliminary data.</text>
</comment>
<dbReference type="EMBL" id="MHNW01000028">
    <property type="protein sequence ID" value="OGZ53174.1"/>
    <property type="molecule type" value="Genomic_DNA"/>
</dbReference>
<feature type="domain" description="Nudix hydrolase" evidence="3">
    <location>
        <begin position="23"/>
        <end position="173"/>
    </location>
</feature>
<name>A0A1G2GSM9_9BACT</name>
<protein>
    <recommendedName>
        <fullName evidence="3">Nudix hydrolase domain-containing protein</fullName>
    </recommendedName>
</protein>
<evidence type="ECO:0000313" key="5">
    <source>
        <dbReference type="Proteomes" id="UP000179106"/>
    </source>
</evidence>
<keyword evidence="2" id="KW-0378">Hydrolase</keyword>
<organism evidence="4 5">
    <name type="scientific">Candidatus Ryanbacteria bacterium RIFCSPLOWO2_01_FULL_48_26</name>
    <dbReference type="NCBI Taxonomy" id="1802126"/>
    <lineage>
        <taxon>Bacteria</taxon>
        <taxon>Candidatus Ryaniibacteriota</taxon>
    </lineage>
</organism>
<dbReference type="PROSITE" id="PS51462">
    <property type="entry name" value="NUDIX"/>
    <property type="match status" value="1"/>
</dbReference>
<comment type="cofactor">
    <cofactor evidence="1">
        <name>Mg(2+)</name>
        <dbReference type="ChEBI" id="CHEBI:18420"/>
    </cofactor>
</comment>
<dbReference type="Gene3D" id="3.90.79.10">
    <property type="entry name" value="Nucleoside Triphosphate Pyrophosphohydrolase"/>
    <property type="match status" value="1"/>
</dbReference>
<dbReference type="InterPro" id="IPR000086">
    <property type="entry name" value="NUDIX_hydrolase_dom"/>
</dbReference>
<dbReference type="PANTHER" id="PTHR43046:SF13">
    <property type="entry name" value="NUDIX HYDROLASE DOMAIN-CONTAINING PROTEIN"/>
    <property type="match status" value="1"/>
</dbReference>
<gene>
    <name evidence="4" type="ORF">A3B25_02510</name>
</gene>
<evidence type="ECO:0000256" key="2">
    <source>
        <dbReference type="ARBA" id="ARBA00022801"/>
    </source>
</evidence>
<dbReference type="STRING" id="1802126.A3B25_02510"/>
<dbReference type="InterPro" id="IPR015797">
    <property type="entry name" value="NUDIX_hydrolase-like_dom_sf"/>
</dbReference>
<sequence>MAKHFATGKFPFHATAKKLPDDAYGQALDRFVISTLDLVVANSAGEILLGKRAWEPAKDVFWIVGGARDRGESFEETAVRHLKRELGIELEPMRFREVGFYSLAFAKRRQAPEDHGTHTDSHVYAVQLSDAEAAAIKPNEEYSATIWILPGEVVRKSKEFHPAIVQICRDFLFLKNKM</sequence>
<dbReference type="Pfam" id="PF00293">
    <property type="entry name" value="NUDIX"/>
    <property type="match status" value="1"/>
</dbReference>